<reference evidence="1" key="1">
    <citation type="journal article" date="2020" name="Stud. Mycol.">
        <title>101 Dothideomycetes genomes: a test case for predicting lifestyles and emergence of pathogens.</title>
        <authorList>
            <person name="Haridas S."/>
            <person name="Albert R."/>
            <person name="Binder M."/>
            <person name="Bloem J."/>
            <person name="Labutti K."/>
            <person name="Salamov A."/>
            <person name="Andreopoulos B."/>
            <person name="Baker S."/>
            <person name="Barry K."/>
            <person name="Bills G."/>
            <person name="Bluhm B."/>
            <person name="Cannon C."/>
            <person name="Castanera R."/>
            <person name="Culley D."/>
            <person name="Daum C."/>
            <person name="Ezra D."/>
            <person name="Gonzalez J."/>
            <person name="Henrissat B."/>
            <person name="Kuo A."/>
            <person name="Liang C."/>
            <person name="Lipzen A."/>
            <person name="Lutzoni F."/>
            <person name="Magnuson J."/>
            <person name="Mondo S."/>
            <person name="Nolan M."/>
            <person name="Ohm R."/>
            <person name="Pangilinan J."/>
            <person name="Park H.-J."/>
            <person name="Ramirez L."/>
            <person name="Alfaro M."/>
            <person name="Sun H."/>
            <person name="Tritt A."/>
            <person name="Yoshinaga Y."/>
            <person name="Zwiers L.-H."/>
            <person name="Turgeon B."/>
            <person name="Goodwin S."/>
            <person name="Spatafora J."/>
            <person name="Crous P."/>
            <person name="Grigoriev I."/>
        </authorList>
    </citation>
    <scope>NUCLEOTIDE SEQUENCE</scope>
    <source>
        <strain evidence="1">CBS 122681</strain>
    </source>
</reference>
<keyword evidence="2" id="KW-1185">Reference proteome</keyword>
<dbReference type="AlphaFoldDB" id="A0A6A6SVX4"/>
<dbReference type="Proteomes" id="UP000799324">
    <property type="component" value="Unassembled WGS sequence"/>
</dbReference>
<evidence type="ECO:0000313" key="2">
    <source>
        <dbReference type="Proteomes" id="UP000799324"/>
    </source>
</evidence>
<dbReference type="EMBL" id="MU004414">
    <property type="protein sequence ID" value="KAF2651915.1"/>
    <property type="molecule type" value="Genomic_DNA"/>
</dbReference>
<name>A0A6A6SVX4_9PLEO</name>
<accession>A0A6A6SVX4</accession>
<proteinExistence type="predicted"/>
<gene>
    <name evidence="1" type="ORF">K491DRAFT_74612</name>
</gene>
<sequence length="101" mass="10705">MPGRRRYSPNGAAVLAAIASSVGLNGRSQRRPNSASGRTLTAIAGKADVSCTPCWPLRLPPLLHHRSAQACRQATVPTVAHAVFIRCQLRGCHRLLLLGSG</sequence>
<protein>
    <submittedName>
        <fullName evidence="1">Uncharacterized protein</fullName>
    </submittedName>
</protein>
<evidence type="ECO:0000313" key="1">
    <source>
        <dbReference type="EMBL" id="KAF2651915.1"/>
    </source>
</evidence>
<organism evidence="1 2">
    <name type="scientific">Lophiostoma macrostomum CBS 122681</name>
    <dbReference type="NCBI Taxonomy" id="1314788"/>
    <lineage>
        <taxon>Eukaryota</taxon>
        <taxon>Fungi</taxon>
        <taxon>Dikarya</taxon>
        <taxon>Ascomycota</taxon>
        <taxon>Pezizomycotina</taxon>
        <taxon>Dothideomycetes</taxon>
        <taxon>Pleosporomycetidae</taxon>
        <taxon>Pleosporales</taxon>
        <taxon>Lophiostomataceae</taxon>
        <taxon>Lophiostoma</taxon>
    </lineage>
</organism>